<dbReference type="EMBL" id="JACHGW010000003">
    <property type="protein sequence ID" value="MBB6051530.1"/>
    <property type="molecule type" value="Genomic_DNA"/>
</dbReference>
<dbReference type="InterPro" id="IPR003331">
    <property type="entry name" value="UDP_GlcNAc_Epimerase_2_dom"/>
</dbReference>
<dbReference type="CDD" id="cd03786">
    <property type="entry name" value="GTB_UDP-GlcNAc_2-Epimerase"/>
    <property type="match status" value="1"/>
</dbReference>
<dbReference type="GO" id="GO:0008761">
    <property type="term" value="F:UDP-N-acetylglucosamine 2-epimerase activity"/>
    <property type="evidence" value="ECO:0007669"/>
    <property type="project" value="UniProtKB-EC"/>
</dbReference>
<dbReference type="Proteomes" id="UP000520814">
    <property type="component" value="Unassembled WGS sequence"/>
</dbReference>
<accession>A0A7W9SRK4</accession>
<comment type="caution">
    <text evidence="6">The sequence shown here is derived from an EMBL/GenBank/DDBJ whole genome shotgun (WGS) entry which is preliminary data.</text>
</comment>
<feature type="domain" description="UDP-N-acetylglucosamine 2-epimerase" evidence="5">
    <location>
        <begin position="31"/>
        <end position="367"/>
    </location>
</feature>
<evidence type="ECO:0000259" key="5">
    <source>
        <dbReference type="Pfam" id="PF02350"/>
    </source>
</evidence>
<evidence type="ECO:0000256" key="2">
    <source>
        <dbReference type="ARBA" id="ARBA00038209"/>
    </source>
</evidence>
<dbReference type="PANTHER" id="PTHR43174">
    <property type="entry name" value="UDP-N-ACETYLGLUCOSAMINE 2-EPIMERASE"/>
    <property type="match status" value="1"/>
</dbReference>
<evidence type="ECO:0000256" key="4">
    <source>
        <dbReference type="RuleBase" id="RU003513"/>
    </source>
</evidence>
<evidence type="ECO:0000256" key="1">
    <source>
        <dbReference type="ARBA" id="ARBA00023235"/>
    </source>
</evidence>
<sequence length="374" mass="41760">MSKLTVACIFGTRPDAVKMAPLVKELLRYPEQIRTVAISTGQHREMLDQVLSVFALQPDYDLGLMKPGQSLSELTSRALMALEPVLEKEKPKLVIAQGDTTTTFAASLAAFYAQADFGHVEAGLRTDNKFDPFPEEMNRRLTTRLTNFHYAPTELSKENLLREGIAEETIRVTGNTVVDALRTVSQLNYQFDDPTLAEFVARPGRLILVTAHRRENWGERMASACRAIRRIVETYPDVRVVFPMHRNPLVREVVLPLLKDHDRILLTEPLDYFPFVHVMKASHFLLTDSGGAQEEAPGLGKPVLILRLTTERPEGVHSGNAKLVGTDETVVFEAANTLLGDEAAYAAMARAASPYGDGDAARRIREWIFEAYQL</sequence>
<keyword evidence="1 4" id="KW-0413">Isomerase</keyword>
<name>A0A7W9SRK4_ARMRO</name>
<dbReference type="Gene3D" id="3.40.50.2000">
    <property type="entry name" value="Glycogen Phosphorylase B"/>
    <property type="match status" value="2"/>
</dbReference>
<dbReference type="InterPro" id="IPR029767">
    <property type="entry name" value="WecB-like"/>
</dbReference>
<evidence type="ECO:0000313" key="7">
    <source>
        <dbReference type="Proteomes" id="UP000520814"/>
    </source>
</evidence>
<proteinExistence type="inferred from homology"/>
<dbReference type="SUPFAM" id="SSF53756">
    <property type="entry name" value="UDP-Glycosyltransferase/glycogen phosphorylase"/>
    <property type="match status" value="1"/>
</dbReference>
<dbReference type="Pfam" id="PF02350">
    <property type="entry name" value="Epimerase_2"/>
    <property type="match status" value="1"/>
</dbReference>
<organism evidence="6 7">
    <name type="scientific">Armatimonas rosea</name>
    <dbReference type="NCBI Taxonomy" id="685828"/>
    <lineage>
        <taxon>Bacteria</taxon>
        <taxon>Bacillati</taxon>
        <taxon>Armatimonadota</taxon>
        <taxon>Armatimonadia</taxon>
        <taxon>Armatimonadales</taxon>
        <taxon>Armatimonadaceae</taxon>
        <taxon>Armatimonas</taxon>
    </lineage>
</organism>
<gene>
    <name evidence="6" type="ORF">HNQ39_003340</name>
</gene>
<protein>
    <recommendedName>
        <fullName evidence="3">UDP-N-acetylglucosamine 2-epimerase (non-hydrolyzing)</fullName>
        <ecNumber evidence="3">5.1.3.14</ecNumber>
    </recommendedName>
</protein>
<comment type="similarity">
    <text evidence="2 4">Belongs to the UDP-N-acetylglucosamine 2-epimerase family.</text>
</comment>
<evidence type="ECO:0000256" key="3">
    <source>
        <dbReference type="ARBA" id="ARBA00038858"/>
    </source>
</evidence>
<dbReference type="AlphaFoldDB" id="A0A7W9SRK4"/>
<reference evidence="6 7" key="1">
    <citation type="submission" date="2020-08" db="EMBL/GenBank/DDBJ databases">
        <title>Genomic Encyclopedia of Type Strains, Phase IV (KMG-IV): sequencing the most valuable type-strain genomes for metagenomic binning, comparative biology and taxonomic classification.</title>
        <authorList>
            <person name="Goeker M."/>
        </authorList>
    </citation>
    <scope>NUCLEOTIDE SEQUENCE [LARGE SCALE GENOMIC DNA]</scope>
    <source>
        <strain evidence="6 7">DSM 23562</strain>
    </source>
</reference>
<dbReference type="PANTHER" id="PTHR43174:SF2">
    <property type="entry name" value="UDP-N-ACETYLGLUCOSAMINE 2-EPIMERASE"/>
    <property type="match status" value="1"/>
</dbReference>
<dbReference type="EC" id="5.1.3.14" evidence="3"/>
<dbReference type="NCBIfam" id="TIGR00236">
    <property type="entry name" value="wecB"/>
    <property type="match status" value="1"/>
</dbReference>
<keyword evidence="7" id="KW-1185">Reference proteome</keyword>
<dbReference type="RefSeq" id="WP_184198659.1">
    <property type="nucleotide sequence ID" value="NZ_JACHGW010000003.1"/>
</dbReference>
<evidence type="ECO:0000313" key="6">
    <source>
        <dbReference type="EMBL" id="MBB6051530.1"/>
    </source>
</evidence>